<keyword evidence="8" id="KW-1185">Reference proteome</keyword>
<dbReference type="InterPro" id="IPR036291">
    <property type="entry name" value="NAD(P)-bd_dom_sf"/>
</dbReference>
<dbReference type="Pfam" id="PF02826">
    <property type="entry name" value="2-Hacid_dh_C"/>
    <property type="match status" value="1"/>
</dbReference>
<gene>
    <name evidence="7" type="ORF">HNR37_002253</name>
</gene>
<dbReference type="EMBL" id="JACHID010000023">
    <property type="protein sequence ID" value="MBB5022906.1"/>
    <property type="molecule type" value="Genomic_DNA"/>
</dbReference>
<evidence type="ECO:0000259" key="6">
    <source>
        <dbReference type="Pfam" id="PF02826"/>
    </source>
</evidence>
<accession>A0A7W8DHT0</accession>
<dbReference type="InterPro" id="IPR006140">
    <property type="entry name" value="D-isomer_DH_NAD-bd"/>
</dbReference>
<comment type="similarity">
    <text evidence="1 4">Belongs to the D-isomer specific 2-hydroxyacid dehydrogenase family.</text>
</comment>
<dbReference type="GO" id="GO:0030267">
    <property type="term" value="F:glyoxylate reductase (NADPH) activity"/>
    <property type="evidence" value="ECO:0007669"/>
    <property type="project" value="TreeGrafter"/>
</dbReference>
<keyword evidence="3" id="KW-0520">NAD</keyword>
<dbReference type="CDD" id="cd05301">
    <property type="entry name" value="GDH"/>
    <property type="match status" value="1"/>
</dbReference>
<dbReference type="GO" id="GO:0051287">
    <property type="term" value="F:NAD binding"/>
    <property type="evidence" value="ECO:0007669"/>
    <property type="project" value="InterPro"/>
</dbReference>
<evidence type="ECO:0000256" key="1">
    <source>
        <dbReference type="ARBA" id="ARBA00005854"/>
    </source>
</evidence>
<evidence type="ECO:0000313" key="8">
    <source>
        <dbReference type="Proteomes" id="UP000528322"/>
    </source>
</evidence>
<dbReference type="Gene3D" id="3.40.50.720">
    <property type="entry name" value="NAD(P)-binding Rossmann-like Domain"/>
    <property type="match status" value="2"/>
</dbReference>
<sequence length="331" mass="36522">MQDQSKPVVAITTQLIEPAMDKLRTTCNLNIIENYSSPQELVEKAQGCEVLIVSLSDAIGEEVIGPLSAPQTSSLKLICNYAVGYNNIDIESATRHGVMVTNTPGVLTEATADIAFTLILSASRRLREGEKMVRDGNFHGWHPTMLLGRELFGSTLGIFGMGRIGSAVARRAAAFGMNIQYHNRKPVKDSPHQWVDFDTLISSSDFIAICAPSTPETRHRFTLDTFNHMKRTAVLVNVGRGEIIREKDLAEALEKGYIFAAGLDVYEFEPEVEPALLERDNVVLLPHLGSATDTTRMAMAQLCIDAITSVYHQGLIPSNCVNYRPDQEYHT</sequence>
<name>A0A7W8DHT0_9BACT</name>
<evidence type="ECO:0000259" key="5">
    <source>
        <dbReference type="Pfam" id="PF00389"/>
    </source>
</evidence>
<keyword evidence="2 4" id="KW-0560">Oxidoreductase</keyword>
<dbReference type="GO" id="GO:0016618">
    <property type="term" value="F:hydroxypyruvate reductase [NAD(P)H] activity"/>
    <property type="evidence" value="ECO:0007669"/>
    <property type="project" value="TreeGrafter"/>
</dbReference>
<proteinExistence type="inferred from homology"/>
<dbReference type="GO" id="GO:0005829">
    <property type="term" value="C:cytosol"/>
    <property type="evidence" value="ECO:0007669"/>
    <property type="project" value="TreeGrafter"/>
</dbReference>
<dbReference type="RefSeq" id="WP_183734234.1">
    <property type="nucleotide sequence ID" value="NZ_JACHID010000023.1"/>
</dbReference>
<dbReference type="PANTHER" id="PTHR10996:SF283">
    <property type="entry name" value="GLYOXYLATE_HYDROXYPYRUVATE REDUCTASE B"/>
    <property type="match status" value="1"/>
</dbReference>
<evidence type="ECO:0000256" key="2">
    <source>
        <dbReference type="ARBA" id="ARBA00023002"/>
    </source>
</evidence>
<dbReference type="FunFam" id="3.40.50.720:FF:000203">
    <property type="entry name" value="D-3-phosphoglycerate dehydrogenase (SerA)"/>
    <property type="match status" value="1"/>
</dbReference>
<evidence type="ECO:0000256" key="3">
    <source>
        <dbReference type="ARBA" id="ARBA00023027"/>
    </source>
</evidence>
<dbReference type="SUPFAM" id="SSF52283">
    <property type="entry name" value="Formate/glycerate dehydrogenase catalytic domain-like"/>
    <property type="match status" value="1"/>
</dbReference>
<dbReference type="Pfam" id="PF00389">
    <property type="entry name" value="2-Hacid_dh"/>
    <property type="match status" value="1"/>
</dbReference>
<evidence type="ECO:0000256" key="4">
    <source>
        <dbReference type="RuleBase" id="RU003719"/>
    </source>
</evidence>
<protein>
    <submittedName>
        <fullName evidence="7">Lactate dehydrogenase-like 2-hydroxyacid dehydrogenase</fullName>
    </submittedName>
</protein>
<dbReference type="AlphaFoldDB" id="A0A7W8DHT0"/>
<dbReference type="Proteomes" id="UP000528322">
    <property type="component" value="Unassembled WGS sequence"/>
</dbReference>
<dbReference type="SUPFAM" id="SSF51735">
    <property type="entry name" value="NAD(P)-binding Rossmann-fold domains"/>
    <property type="match status" value="1"/>
</dbReference>
<reference evidence="7 8" key="1">
    <citation type="submission" date="2020-08" db="EMBL/GenBank/DDBJ databases">
        <title>Genomic Encyclopedia of Type Strains, Phase IV (KMG-IV): sequencing the most valuable type-strain genomes for metagenomic binning, comparative biology and taxonomic classification.</title>
        <authorList>
            <person name="Goeker M."/>
        </authorList>
    </citation>
    <scope>NUCLEOTIDE SEQUENCE [LARGE SCALE GENOMIC DNA]</scope>
    <source>
        <strain evidence="7 8">DSM 22071</strain>
    </source>
</reference>
<feature type="domain" description="D-isomer specific 2-hydroxyacid dehydrogenase NAD-binding" evidence="6">
    <location>
        <begin position="116"/>
        <end position="289"/>
    </location>
</feature>
<dbReference type="PROSITE" id="PS00065">
    <property type="entry name" value="D_2_HYDROXYACID_DH_1"/>
    <property type="match status" value="1"/>
</dbReference>
<organism evidence="7 8">
    <name type="scientific">Desulfurispira natronophila</name>
    <dbReference type="NCBI Taxonomy" id="682562"/>
    <lineage>
        <taxon>Bacteria</taxon>
        <taxon>Pseudomonadati</taxon>
        <taxon>Chrysiogenota</taxon>
        <taxon>Chrysiogenia</taxon>
        <taxon>Chrysiogenales</taxon>
        <taxon>Chrysiogenaceae</taxon>
        <taxon>Desulfurispira</taxon>
    </lineage>
</organism>
<feature type="domain" description="D-isomer specific 2-hydroxyacid dehydrogenase catalytic" evidence="5">
    <location>
        <begin position="9"/>
        <end position="322"/>
    </location>
</feature>
<evidence type="ECO:0000313" key="7">
    <source>
        <dbReference type="EMBL" id="MBB5022906.1"/>
    </source>
</evidence>
<dbReference type="InterPro" id="IPR029752">
    <property type="entry name" value="D-isomer_DH_CS1"/>
</dbReference>
<dbReference type="PANTHER" id="PTHR10996">
    <property type="entry name" value="2-HYDROXYACID DEHYDROGENASE-RELATED"/>
    <property type="match status" value="1"/>
</dbReference>
<dbReference type="InterPro" id="IPR050223">
    <property type="entry name" value="D-isomer_2-hydroxyacid_DH"/>
</dbReference>
<dbReference type="InterPro" id="IPR006139">
    <property type="entry name" value="D-isomer_2_OHA_DH_cat_dom"/>
</dbReference>
<comment type="caution">
    <text evidence="7">The sequence shown here is derived from an EMBL/GenBank/DDBJ whole genome shotgun (WGS) entry which is preliminary data.</text>
</comment>